<proteinExistence type="predicted"/>
<dbReference type="OrthoDB" id="9133049at2"/>
<dbReference type="Proteomes" id="UP000266327">
    <property type="component" value="Unassembled WGS sequence"/>
</dbReference>
<dbReference type="RefSeq" id="WP_119786034.1">
    <property type="nucleotide sequence ID" value="NZ_QYUQ01000002.1"/>
</dbReference>
<protein>
    <submittedName>
        <fullName evidence="2">Uncharacterized protein</fullName>
    </submittedName>
</protein>
<keyword evidence="1" id="KW-0732">Signal</keyword>
<name>A0A3A3G234_9BURK</name>
<keyword evidence="3" id="KW-1185">Reference proteome</keyword>
<sequence>MMFKSGFAAVMGVGVGLLCCSALAAAAGDSRDGVRNSITARLDATRYNPGKIGSAILVPVRDQTGITLTISGVPSETSRPIHLYSYLFEGSCEGGESGMKYALTKNVLAQSVNDPEAIGAFQGPVRISQRVPVSFDRLRSTPFAISVRLAPADGNHEIFCGDIPR</sequence>
<gene>
    <name evidence="2" type="ORF">D3878_13900</name>
</gene>
<feature type="chain" id="PRO_5017213418" evidence="1">
    <location>
        <begin position="25"/>
        <end position="165"/>
    </location>
</feature>
<evidence type="ECO:0000256" key="1">
    <source>
        <dbReference type="SAM" id="SignalP"/>
    </source>
</evidence>
<feature type="signal peptide" evidence="1">
    <location>
        <begin position="1"/>
        <end position="24"/>
    </location>
</feature>
<dbReference type="AlphaFoldDB" id="A0A3A3G234"/>
<dbReference type="EMBL" id="QYUQ01000002">
    <property type="protein sequence ID" value="RJG02533.1"/>
    <property type="molecule type" value="Genomic_DNA"/>
</dbReference>
<evidence type="ECO:0000313" key="2">
    <source>
        <dbReference type="EMBL" id="RJG02533.1"/>
    </source>
</evidence>
<organism evidence="2 3">
    <name type="scientific">Noviherbaspirillum sedimenti</name>
    <dbReference type="NCBI Taxonomy" id="2320865"/>
    <lineage>
        <taxon>Bacteria</taxon>
        <taxon>Pseudomonadati</taxon>
        <taxon>Pseudomonadota</taxon>
        <taxon>Betaproteobacteria</taxon>
        <taxon>Burkholderiales</taxon>
        <taxon>Oxalobacteraceae</taxon>
        <taxon>Noviherbaspirillum</taxon>
    </lineage>
</organism>
<reference evidence="3" key="1">
    <citation type="submission" date="2018-09" db="EMBL/GenBank/DDBJ databases">
        <authorList>
            <person name="Zhu H."/>
        </authorList>
    </citation>
    <scope>NUCLEOTIDE SEQUENCE [LARGE SCALE GENOMIC DNA]</scope>
    <source>
        <strain evidence="3">K1S02-23</strain>
    </source>
</reference>
<evidence type="ECO:0000313" key="3">
    <source>
        <dbReference type="Proteomes" id="UP000266327"/>
    </source>
</evidence>
<accession>A0A3A3G234</accession>
<comment type="caution">
    <text evidence="2">The sequence shown here is derived from an EMBL/GenBank/DDBJ whole genome shotgun (WGS) entry which is preliminary data.</text>
</comment>